<dbReference type="STRING" id="1823756.A4H34_00120"/>
<protein>
    <recommendedName>
        <fullName evidence="8">Cardiolipin synthase N-terminal domain-containing protein</fullName>
    </recommendedName>
</protein>
<keyword evidence="3 7" id="KW-0812">Transmembrane</keyword>
<keyword evidence="2" id="KW-1003">Cell membrane</keyword>
<feature type="transmembrane region" description="Helical" evidence="7">
    <location>
        <begin position="33"/>
        <end position="51"/>
    </location>
</feature>
<organism evidence="9 10">
    <name type="scientific">Peptidiphaga gingivicola</name>
    <dbReference type="NCBI Taxonomy" id="2741497"/>
    <lineage>
        <taxon>Bacteria</taxon>
        <taxon>Bacillati</taxon>
        <taxon>Actinomycetota</taxon>
        <taxon>Actinomycetes</taxon>
        <taxon>Actinomycetales</taxon>
        <taxon>Actinomycetaceae</taxon>
        <taxon>Peptidiphaga</taxon>
    </lineage>
</organism>
<evidence type="ECO:0000256" key="1">
    <source>
        <dbReference type="ARBA" id="ARBA00004651"/>
    </source>
</evidence>
<keyword evidence="10" id="KW-1185">Reference proteome</keyword>
<evidence type="ECO:0000313" key="10">
    <source>
        <dbReference type="Proteomes" id="UP000078368"/>
    </source>
</evidence>
<evidence type="ECO:0000256" key="4">
    <source>
        <dbReference type="ARBA" id="ARBA00022989"/>
    </source>
</evidence>
<comment type="subcellular location">
    <subcellularLocation>
        <location evidence="1">Cell membrane</location>
        <topology evidence="1">Multi-pass membrane protein</topology>
    </subcellularLocation>
</comment>
<evidence type="ECO:0000256" key="3">
    <source>
        <dbReference type="ARBA" id="ARBA00022692"/>
    </source>
</evidence>
<name>A0A179B1Q0_9ACTO</name>
<accession>A0A179B1Q0</accession>
<evidence type="ECO:0000259" key="8">
    <source>
        <dbReference type="Pfam" id="PF13396"/>
    </source>
</evidence>
<keyword evidence="4 7" id="KW-1133">Transmembrane helix</keyword>
<dbReference type="Pfam" id="PF13396">
    <property type="entry name" value="PLDc_N"/>
    <property type="match status" value="1"/>
</dbReference>
<evidence type="ECO:0000256" key="7">
    <source>
        <dbReference type="SAM" id="Phobius"/>
    </source>
</evidence>
<dbReference type="InterPro" id="IPR027379">
    <property type="entry name" value="CLS_N"/>
</dbReference>
<feature type="domain" description="Cardiolipin synthase N-terminal" evidence="8">
    <location>
        <begin position="8"/>
        <end position="51"/>
    </location>
</feature>
<reference evidence="9 10" key="1">
    <citation type="submission" date="2016-04" db="EMBL/GenBank/DDBJ databases">
        <title>Peptidophaga gingivicola gen. nov., sp. nov., isolated from human subgingival plaque.</title>
        <authorList>
            <person name="Beall C.J."/>
            <person name="Mokrzan E.M."/>
            <person name="Griffen A.L."/>
            <person name="Leys E.J."/>
        </authorList>
    </citation>
    <scope>NUCLEOTIDE SEQUENCE [LARGE SCALE GENOMIC DNA]</scope>
    <source>
        <strain evidence="9 10">BA112</strain>
    </source>
</reference>
<sequence>MLAITIVALCIYGIIDCARTPKESMPGRLPKPVWIVVALIPVVGALLWLLLSWPIKHPDGFGTIEVGRGRPRRHEPEGPIAPDDDPEFLAKLDARNRFAEWERQQAKAGGKSGDGGKPGDNDAGKDAAGKNPDGGPGHDDASGPQKAPKGKTSEEGDPFASQFDDLDAELRKFLDDEGSQSA</sequence>
<dbReference type="Proteomes" id="UP000078368">
    <property type="component" value="Unassembled WGS sequence"/>
</dbReference>
<feature type="compositionally biased region" description="Basic and acidic residues" evidence="6">
    <location>
        <begin position="88"/>
        <end position="105"/>
    </location>
</feature>
<proteinExistence type="predicted"/>
<evidence type="ECO:0000313" key="9">
    <source>
        <dbReference type="EMBL" id="OAP85657.1"/>
    </source>
</evidence>
<evidence type="ECO:0000256" key="5">
    <source>
        <dbReference type="ARBA" id="ARBA00023136"/>
    </source>
</evidence>
<evidence type="ECO:0000256" key="6">
    <source>
        <dbReference type="SAM" id="MobiDB-lite"/>
    </source>
</evidence>
<evidence type="ECO:0000256" key="2">
    <source>
        <dbReference type="ARBA" id="ARBA00022475"/>
    </source>
</evidence>
<dbReference type="EMBL" id="LVZK01000001">
    <property type="protein sequence ID" value="OAP85657.1"/>
    <property type="molecule type" value="Genomic_DNA"/>
</dbReference>
<dbReference type="GO" id="GO:0005886">
    <property type="term" value="C:plasma membrane"/>
    <property type="evidence" value="ECO:0007669"/>
    <property type="project" value="UniProtKB-SubCell"/>
</dbReference>
<feature type="region of interest" description="Disordered" evidence="6">
    <location>
        <begin position="61"/>
        <end position="182"/>
    </location>
</feature>
<feature type="compositionally biased region" description="Basic and acidic residues" evidence="6">
    <location>
        <begin position="117"/>
        <end position="128"/>
    </location>
</feature>
<dbReference type="AlphaFoldDB" id="A0A179B1Q0"/>
<keyword evidence="5 7" id="KW-0472">Membrane</keyword>
<comment type="caution">
    <text evidence="9">The sequence shown here is derived from an EMBL/GenBank/DDBJ whole genome shotgun (WGS) entry which is preliminary data.</text>
</comment>
<gene>
    <name evidence="9" type="ORF">A4H34_00120</name>
</gene>